<name>A0ABT1W0E4_9PROT</name>
<dbReference type="InterPro" id="IPR027396">
    <property type="entry name" value="DsrEFH-like"/>
</dbReference>
<comment type="caution">
    <text evidence="1">The sequence shown here is derived from an EMBL/GenBank/DDBJ whole genome shotgun (WGS) entry which is preliminary data.</text>
</comment>
<reference evidence="1 2" key="1">
    <citation type="submission" date="2022-06" db="EMBL/GenBank/DDBJ databases">
        <title>Rhizosaccharibacter gen. nov. sp. nov. KSS12, endophytic bacteria isolated from sugarcane.</title>
        <authorList>
            <person name="Pitiwittayakul N."/>
        </authorList>
    </citation>
    <scope>NUCLEOTIDE SEQUENCE [LARGE SCALE GENOMIC DNA]</scope>
    <source>
        <strain evidence="1 2">KSS12</strain>
    </source>
</reference>
<keyword evidence="2" id="KW-1185">Reference proteome</keyword>
<evidence type="ECO:0000313" key="1">
    <source>
        <dbReference type="EMBL" id="MCQ8242073.1"/>
    </source>
</evidence>
<dbReference type="Gene3D" id="3.40.1260.10">
    <property type="entry name" value="DsrEFH-like"/>
    <property type="match status" value="1"/>
</dbReference>
<proteinExistence type="predicted"/>
<sequence length="135" mass="14628">MSDDRSTPPPARTLGLLMIDRRFERAHYAFVLAAGAAAIDRPVVMFATNGALHAFCRDWRGLDGAVAEDERLRGRGVAGLEMLREAVAMFDVPLLACEAGLRAEGIERDLLLPGVAVAGVPEFLHRVDDGQMLTL</sequence>
<organism evidence="1 2">
    <name type="scientific">Rhizosaccharibacter radicis</name>
    <dbReference type="NCBI Taxonomy" id="2782605"/>
    <lineage>
        <taxon>Bacteria</taxon>
        <taxon>Pseudomonadati</taxon>
        <taxon>Pseudomonadota</taxon>
        <taxon>Alphaproteobacteria</taxon>
        <taxon>Acetobacterales</taxon>
        <taxon>Acetobacteraceae</taxon>
        <taxon>Rhizosaccharibacter</taxon>
    </lineage>
</organism>
<dbReference type="Proteomes" id="UP001524547">
    <property type="component" value="Unassembled WGS sequence"/>
</dbReference>
<dbReference type="SUPFAM" id="SSF75169">
    <property type="entry name" value="DsrEFH-like"/>
    <property type="match status" value="1"/>
</dbReference>
<dbReference type="EMBL" id="JAMZEJ010000009">
    <property type="protein sequence ID" value="MCQ8242073.1"/>
    <property type="molecule type" value="Genomic_DNA"/>
</dbReference>
<protein>
    <submittedName>
        <fullName evidence="1">DsrE family protein</fullName>
    </submittedName>
</protein>
<accession>A0ABT1W0E4</accession>
<gene>
    <name evidence="1" type="ORF">NFI88_14635</name>
</gene>
<evidence type="ECO:0000313" key="2">
    <source>
        <dbReference type="Proteomes" id="UP001524547"/>
    </source>
</evidence>
<dbReference type="RefSeq" id="WP_422920827.1">
    <property type="nucleotide sequence ID" value="NZ_JAMZEJ010000009.1"/>
</dbReference>